<dbReference type="SUPFAM" id="SSF48403">
    <property type="entry name" value="Ankyrin repeat"/>
    <property type="match status" value="1"/>
</dbReference>
<dbReference type="PaxDb" id="55529-EKX46859"/>
<evidence type="ECO:0000256" key="3">
    <source>
        <dbReference type="PROSITE-ProRule" id="PRU00023"/>
    </source>
</evidence>
<dbReference type="PANTHER" id="PTHR24201">
    <property type="entry name" value="ANK_REP_REGION DOMAIN-CONTAINING PROTEIN"/>
    <property type="match status" value="1"/>
</dbReference>
<dbReference type="GeneID" id="17303610"/>
<dbReference type="STRING" id="905079.L1JFF0"/>
<accession>L1JFF0</accession>
<feature type="non-terminal residue" evidence="4">
    <location>
        <position position="1"/>
    </location>
</feature>
<reference evidence="5" key="3">
    <citation type="submission" date="2015-06" db="UniProtKB">
        <authorList>
            <consortium name="EnsemblProtists"/>
        </authorList>
    </citation>
    <scope>IDENTIFICATION</scope>
</reference>
<dbReference type="EMBL" id="JH992992">
    <property type="protein sequence ID" value="EKX46859.1"/>
    <property type="molecule type" value="Genomic_DNA"/>
</dbReference>
<keyword evidence="6" id="KW-1185">Reference proteome</keyword>
<reference evidence="6" key="2">
    <citation type="submission" date="2012-11" db="EMBL/GenBank/DDBJ databases">
        <authorList>
            <person name="Kuo A."/>
            <person name="Curtis B.A."/>
            <person name="Tanifuji G."/>
            <person name="Burki F."/>
            <person name="Gruber A."/>
            <person name="Irimia M."/>
            <person name="Maruyama S."/>
            <person name="Arias M.C."/>
            <person name="Ball S.G."/>
            <person name="Gile G.H."/>
            <person name="Hirakawa Y."/>
            <person name="Hopkins J.F."/>
            <person name="Rensing S.A."/>
            <person name="Schmutz J."/>
            <person name="Symeonidi A."/>
            <person name="Elias M."/>
            <person name="Eveleigh R.J."/>
            <person name="Herman E.K."/>
            <person name="Klute M.J."/>
            <person name="Nakayama T."/>
            <person name="Obornik M."/>
            <person name="Reyes-Prieto A."/>
            <person name="Armbrust E.V."/>
            <person name="Aves S.J."/>
            <person name="Beiko R.G."/>
            <person name="Coutinho P."/>
            <person name="Dacks J.B."/>
            <person name="Durnford D.G."/>
            <person name="Fast N.M."/>
            <person name="Green B.R."/>
            <person name="Grisdale C."/>
            <person name="Hempe F."/>
            <person name="Henrissat B."/>
            <person name="Hoppner M.P."/>
            <person name="Ishida K.-I."/>
            <person name="Kim E."/>
            <person name="Koreny L."/>
            <person name="Kroth P.G."/>
            <person name="Liu Y."/>
            <person name="Malik S.-B."/>
            <person name="Maier U.G."/>
            <person name="McRose D."/>
            <person name="Mock T."/>
            <person name="Neilson J.A."/>
            <person name="Onodera N.T."/>
            <person name="Poole A.M."/>
            <person name="Pritham E.J."/>
            <person name="Richards T.A."/>
            <person name="Rocap G."/>
            <person name="Roy S.W."/>
            <person name="Sarai C."/>
            <person name="Schaack S."/>
            <person name="Shirato S."/>
            <person name="Slamovits C.H."/>
            <person name="Spencer D.F."/>
            <person name="Suzuki S."/>
            <person name="Worden A.Z."/>
            <person name="Zauner S."/>
            <person name="Barry K."/>
            <person name="Bell C."/>
            <person name="Bharti A.K."/>
            <person name="Crow J.A."/>
            <person name="Grimwood J."/>
            <person name="Kramer R."/>
            <person name="Lindquist E."/>
            <person name="Lucas S."/>
            <person name="Salamov A."/>
            <person name="McFadden G.I."/>
            <person name="Lane C.E."/>
            <person name="Keeling P.J."/>
            <person name="Gray M.W."/>
            <person name="Grigoriev I.V."/>
            <person name="Archibald J.M."/>
        </authorList>
    </citation>
    <scope>NUCLEOTIDE SEQUENCE</scope>
    <source>
        <strain evidence="6">CCMP2712</strain>
    </source>
</reference>
<dbReference type="Pfam" id="PF12796">
    <property type="entry name" value="Ank_2"/>
    <property type="match status" value="1"/>
</dbReference>
<gene>
    <name evidence="4" type="ORF">GUITHDRAFT_42592</name>
</gene>
<dbReference type="OrthoDB" id="20872at2759"/>
<dbReference type="PROSITE" id="PS50088">
    <property type="entry name" value="ANK_REPEAT"/>
    <property type="match status" value="1"/>
</dbReference>
<dbReference type="EnsemblProtists" id="EKX46859">
    <property type="protein sequence ID" value="EKX46859"/>
    <property type="gene ID" value="GUITHDRAFT_42592"/>
</dbReference>
<sequence>ANLELRSKTHFTPLHHAAMRGHTETVRVLAEHGADLFARTAEGFTPMDWAERNGHIDTMLLL</sequence>
<dbReference type="PROSITE" id="PS50297">
    <property type="entry name" value="ANK_REP_REGION"/>
    <property type="match status" value="1"/>
</dbReference>
<dbReference type="RefSeq" id="XP_005833839.1">
    <property type="nucleotide sequence ID" value="XM_005833782.1"/>
</dbReference>
<reference evidence="4 6" key="1">
    <citation type="journal article" date="2012" name="Nature">
        <title>Algal genomes reveal evolutionary mosaicism and the fate of nucleomorphs.</title>
        <authorList>
            <consortium name="DOE Joint Genome Institute"/>
            <person name="Curtis B.A."/>
            <person name="Tanifuji G."/>
            <person name="Burki F."/>
            <person name="Gruber A."/>
            <person name="Irimia M."/>
            <person name="Maruyama S."/>
            <person name="Arias M.C."/>
            <person name="Ball S.G."/>
            <person name="Gile G.H."/>
            <person name="Hirakawa Y."/>
            <person name="Hopkins J.F."/>
            <person name="Kuo A."/>
            <person name="Rensing S.A."/>
            <person name="Schmutz J."/>
            <person name="Symeonidi A."/>
            <person name="Elias M."/>
            <person name="Eveleigh R.J."/>
            <person name="Herman E.K."/>
            <person name="Klute M.J."/>
            <person name="Nakayama T."/>
            <person name="Obornik M."/>
            <person name="Reyes-Prieto A."/>
            <person name="Armbrust E.V."/>
            <person name="Aves S.J."/>
            <person name="Beiko R.G."/>
            <person name="Coutinho P."/>
            <person name="Dacks J.B."/>
            <person name="Durnford D.G."/>
            <person name="Fast N.M."/>
            <person name="Green B.R."/>
            <person name="Grisdale C.J."/>
            <person name="Hempel F."/>
            <person name="Henrissat B."/>
            <person name="Hoppner M.P."/>
            <person name="Ishida K."/>
            <person name="Kim E."/>
            <person name="Koreny L."/>
            <person name="Kroth P.G."/>
            <person name="Liu Y."/>
            <person name="Malik S.B."/>
            <person name="Maier U.G."/>
            <person name="McRose D."/>
            <person name="Mock T."/>
            <person name="Neilson J.A."/>
            <person name="Onodera N.T."/>
            <person name="Poole A.M."/>
            <person name="Pritham E.J."/>
            <person name="Richards T.A."/>
            <person name="Rocap G."/>
            <person name="Roy S.W."/>
            <person name="Sarai C."/>
            <person name="Schaack S."/>
            <person name="Shirato S."/>
            <person name="Slamovits C.H."/>
            <person name="Spencer D.F."/>
            <person name="Suzuki S."/>
            <person name="Worden A.Z."/>
            <person name="Zauner S."/>
            <person name="Barry K."/>
            <person name="Bell C."/>
            <person name="Bharti A.K."/>
            <person name="Crow J.A."/>
            <person name="Grimwood J."/>
            <person name="Kramer R."/>
            <person name="Lindquist E."/>
            <person name="Lucas S."/>
            <person name="Salamov A."/>
            <person name="McFadden G.I."/>
            <person name="Lane C.E."/>
            <person name="Keeling P.J."/>
            <person name="Gray M.W."/>
            <person name="Grigoriev I.V."/>
            <person name="Archibald J.M."/>
        </authorList>
    </citation>
    <scope>NUCLEOTIDE SEQUENCE</scope>
    <source>
        <strain evidence="4 6">CCMP2712</strain>
    </source>
</reference>
<feature type="non-terminal residue" evidence="4">
    <location>
        <position position="62"/>
    </location>
</feature>
<protein>
    <submittedName>
        <fullName evidence="4 5">Uncharacterized protein</fullName>
    </submittedName>
</protein>
<evidence type="ECO:0000256" key="1">
    <source>
        <dbReference type="ARBA" id="ARBA00022737"/>
    </source>
</evidence>
<dbReference type="HOGENOM" id="CLU_000134_45_11_1"/>
<dbReference type="KEGG" id="gtt:GUITHDRAFT_42592"/>
<dbReference type="Proteomes" id="UP000011087">
    <property type="component" value="Unassembled WGS sequence"/>
</dbReference>
<dbReference type="OMA" id="FVKCNNG"/>
<dbReference type="InterPro" id="IPR002110">
    <property type="entry name" value="Ankyrin_rpt"/>
</dbReference>
<keyword evidence="1" id="KW-0677">Repeat</keyword>
<dbReference type="Gene3D" id="1.25.40.20">
    <property type="entry name" value="Ankyrin repeat-containing domain"/>
    <property type="match status" value="1"/>
</dbReference>
<evidence type="ECO:0000256" key="2">
    <source>
        <dbReference type="ARBA" id="ARBA00023043"/>
    </source>
</evidence>
<evidence type="ECO:0000313" key="5">
    <source>
        <dbReference type="EnsemblProtists" id="EKX46859"/>
    </source>
</evidence>
<name>L1JFF0_GUITC</name>
<dbReference type="InterPro" id="IPR036770">
    <property type="entry name" value="Ankyrin_rpt-contain_sf"/>
</dbReference>
<evidence type="ECO:0000313" key="4">
    <source>
        <dbReference type="EMBL" id="EKX46859.1"/>
    </source>
</evidence>
<keyword evidence="2 3" id="KW-0040">ANK repeat</keyword>
<feature type="repeat" description="ANK" evidence="3">
    <location>
        <begin position="9"/>
        <end position="41"/>
    </location>
</feature>
<proteinExistence type="predicted"/>
<organism evidence="4">
    <name type="scientific">Guillardia theta (strain CCMP2712)</name>
    <name type="common">Cryptophyte</name>
    <dbReference type="NCBI Taxonomy" id="905079"/>
    <lineage>
        <taxon>Eukaryota</taxon>
        <taxon>Cryptophyceae</taxon>
        <taxon>Pyrenomonadales</taxon>
        <taxon>Geminigeraceae</taxon>
        <taxon>Guillardia</taxon>
    </lineage>
</organism>
<dbReference type="SMART" id="SM00248">
    <property type="entry name" value="ANK"/>
    <property type="match status" value="1"/>
</dbReference>
<dbReference type="AlphaFoldDB" id="L1JFF0"/>
<dbReference type="InterPro" id="IPR050776">
    <property type="entry name" value="Ank_Repeat/CDKN_Inhibitor"/>
</dbReference>
<evidence type="ECO:0000313" key="6">
    <source>
        <dbReference type="Proteomes" id="UP000011087"/>
    </source>
</evidence>